<sequence length="70" mass="8735">MENCVNFFEMNIRMFDNSSVPNFLHQDFKLVTECVDMKKPHFQMCLKIFRKPIWQLKYRYKDDFDSLNYR</sequence>
<dbReference type="Proteomes" id="UP000499080">
    <property type="component" value="Unassembled WGS sequence"/>
</dbReference>
<organism evidence="1 2">
    <name type="scientific">Araneus ventricosus</name>
    <name type="common">Orbweaver spider</name>
    <name type="synonym">Epeira ventricosa</name>
    <dbReference type="NCBI Taxonomy" id="182803"/>
    <lineage>
        <taxon>Eukaryota</taxon>
        <taxon>Metazoa</taxon>
        <taxon>Ecdysozoa</taxon>
        <taxon>Arthropoda</taxon>
        <taxon>Chelicerata</taxon>
        <taxon>Arachnida</taxon>
        <taxon>Araneae</taxon>
        <taxon>Araneomorphae</taxon>
        <taxon>Entelegynae</taxon>
        <taxon>Araneoidea</taxon>
        <taxon>Araneidae</taxon>
        <taxon>Araneus</taxon>
    </lineage>
</organism>
<evidence type="ECO:0000313" key="2">
    <source>
        <dbReference type="Proteomes" id="UP000499080"/>
    </source>
</evidence>
<proteinExistence type="predicted"/>
<reference evidence="1 2" key="1">
    <citation type="journal article" date="2019" name="Sci. Rep.">
        <title>Orb-weaving spider Araneus ventricosus genome elucidates the spidroin gene catalogue.</title>
        <authorList>
            <person name="Kono N."/>
            <person name="Nakamura H."/>
            <person name="Ohtoshi R."/>
            <person name="Moran D.A.P."/>
            <person name="Shinohara A."/>
            <person name="Yoshida Y."/>
            <person name="Fujiwara M."/>
            <person name="Mori M."/>
            <person name="Tomita M."/>
            <person name="Arakawa K."/>
        </authorList>
    </citation>
    <scope>NUCLEOTIDE SEQUENCE [LARGE SCALE GENOMIC DNA]</scope>
</reference>
<dbReference type="EMBL" id="BGPR01000199">
    <property type="protein sequence ID" value="GBM04136.1"/>
    <property type="molecule type" value="Genomic_DNA"/>
</dbReference>
<dbReference type="AlphaFoldDB" id="A0A4Y2CJL4"/>
<name>A0A4Y2CJL4_ARAVE</name>
<gene>
    <name evidence="1" type="ORF">AVEN_115511_1</name>
</gene>
<evidence type="ECO:0000313" key="1">
    <source>
        <dbReference type="EMBL" id="GBM04136.1"/>
    </source>
</evidence>
<keyword evidence="2" id="KW-1185">Reference proteome</keyword>
<accession>A0A4Y2CJL4</accession>
<comment type="caution">
    <text evidence="1">The sequence shown here is derived from an EMBL/GenBank/DDBJ whole genome shotgun (WGS) entry which is preliminary data.</text>
</comment>
<protein>
    <submittedName>
        <fullName evidence="1">Uncharacterized protein</fullName>
    </submittedName>
</protein>